<accession>A0A8S5TM46</accession>
<organism evidence="1">
    <name type="scientific">Siphoviridae sp. ctSmR6</name>
    <dbReference type="NCBI Taxonomy" id="2827873"/>
    <lineage>
        <taxon>Viruses</taxon>
        <taxon>Duplodnaviria</taxon>
        <taxon>Heunggongvirae</taxon>
        <taxon>Uroviricota</taxon>
        <taxon>Caudoviricetes</taxon>
    </lineage>
</organism>
<protein>
    <submittedName>
        <fullName evidence="1">SPP1 phage holin</fullName>
    </submittedName>
</protein>
<evidence type="ECO:0000313" key="1">
    <source>
        <dbReference type="EMBL" id="DAF63850.1"/>
    </source>
</evidence>
<reference evidence="1" key="1">
    <citation type="journal article" date="2021" name="Proc. Natl. Acad. Sci. U.S.A.">
        <title>A Catalog of Tens of Thousands of Viruses from Human Metagenomes Reveals Hidden Associations with Chronic Diseases.</title>
        <authorList>
            <person name="Tisza M.J."/>
            <person name="Buck C.B."/>
        </authorList>
    </citation>
    <scope>NUCLEOTIDE SEQUENCE</scope>
    <source>
        <strain evidence="1">CtSmR6</strain>
    </source>
</reference>
<name>A0A8S5TM46_9CAUD</name>
<sequence length="38" mass="4551">MDIVFKVAQLVVCIALIYEMWRNNKLTKRIKELENAKK</sequence>
<dbReference type="EMBL" id="BK032844">
    <property type="protein sequence ID" value="DAF63850.1"/>
    <property type="molecule type" value="Genomic_DNA"/>
</dbReference>
<proteinExistence type="predicted"/>